<dbReference type="Proteomes" id="UP000583454">
    <property type="component" value="Unassembled WGS sequence"/>
</dbReference>
<dbReference type="SUPFAM" id="SSF48613">
    <property type="entry name" value="Heme oxygenase-like"/>
    <property type="match status" value="1"/>
</dbReference>
<name>A0A840ZP38_9HYPH</name>
<reference evidence="1 2" key="1">
    <citation type="submission" date="2020-08" db="EMBL/GenBank/DDBJ databases">
        <title>Genomic Encyclopedia of Type Strains, Phase IV (KMG-IV): sequencing the most valuable type-strain genomes for metagenomic binning, comparative biology and taxonomic classification.</title>
        <authorList>
            <person name="Goeker M."/>
        </authorList>
    </citation>
    <scope>NUCLEOTIDE SEQUENCE [LARGE SCALE GENOMIC DNA]</scope>
    <source>
        <strain evidence="1 2">DSM 2163</strain>
    </source>
</reference>
<dbReference type="CDD" id="cd19166">
    <property type="entry name" value="HemeO-bac"/>
    <property type="match status" value="1"/>
</dbReference>
<dbReference type="EMBL" id="JACHOP010000022">
    <property type="protein sequence ID" value="MBB5759386.1"/>
    <property type="molecule type" value="Genomic_DNA"/>
</dbReference>
<keyword evidence="2" id="KW-1185">Reference proteome</keyword>
<sequence>MTQPETLHTRLRAATADAHEALERDLDWQGRVATLPGYRALLARLRGFHAAYEPAIAMGLSDDAFLAPRRRLAALDADLAALGLDFLARTALPAPAAPALAGEGAAMGALYVLEGSTLGGVVIGRHVGGLHGEGTPLAYYAGRGREAGPLWRTFRARLDGLAAGQEAAAFAAGVATFQAMRGWLTTAPAV</sequence>
<dbReference type="RefSeq" id="WP_183572376.1">
    <property type="nucleotide sequence ID" value="NZ_JACHOP010000022.1"/>
</dbReference>
<comment type="caution">
    <text evidence="1">The sequence shown here is derived from an EMBL/GenBank/DDBJ whole genome shotgun (WGS) entry which is preliminary data.</text>
</comment>
<evidence type="ECO:0000313" key="2">
    <source>
        <dbReference type="Proteomes" id="UP000583454"/>
    </source>
</evidence>
<gene>
    <name evidence="1" type="ORF">HNR00_004120</name>
</gene>
<proteinExistence type="predicted"/>
<organism evidence="1 2">
    <name type="scientific">Methylorubrum rhodinum</name>
    <dbReference type="NCBI Taxonomy" id="29428"/>
    <lineage>
        <taxon>Bacteria</taxon>
        <taxon>Pseudomonadati</taxon>
        <taxon>Pseudomonadota</taxon>
        <taxon>Alphaproteobacteria</taxon>
        <taxon>Hyphomicrobiales</taxon>
        <taxon>Methylobacteriaceae</taxon>
        <taxon>Methylorubrum</taxon>
    </lineage>
</organism>
<dbReference type="InterPro" id="IPR016084">
    <property type="entry name" value="Haem_Oase-like_multi-hlx"/>
</dbReference>
<dbReference type="Gene3D" id="1.20.910.10">
    <property type="entry name" value="Heme oxygenase-like"/>
    <property type="match status" value="1"/>
</dbReference>
<accession>A0A840ZP38</accession>
<protein>
    <submittedName>
        <fullName evidence="1">Heme oxygenase</fullName>
    </submittedName>
</protein>
<dbReference type="AlphaFoldDB" id="A0A840ZP38"/>
<evidence type="ECO:0000313" key="1">
    <source>
        <dbReference type="EMBL" id="MBB5759386.1"/>
    </source>
</evidence>